<proteinExistence type="predicted"/>
<dbReference type="Gene3D" id="3.40.50.300">
    <property type="entry name" value="P-loop containing nucleotide triphosphate hydrolases"/>
    <property type="match status" value="1"/>
</dbReference>
<dbReference type="AlphaFoldDB" id="A0A653AGG1"/>
<dbReference type="Pfam" id="PF03205">
    <property type="entry name" value="MobB"/>
    <property type="match status" value="1"/>
</dbReference>
<dbReference type="SUPFAM" id="SSF52540">
    <property type="entry name" value="P-loop containing nucleoside triphosphate hydrolases"/>
    <property type="match status" value="1"/>
</dbReference>
<dbReference type="InterPro" id="IPR027417">
    <property type="entry name" value="P-loop_NTPase"/>
</dbReference>
<dbReference type="PANTHER" id="PTHR40072:SF1">
    <property type="entry name" value="MOLYBDOPTERIN-GUANINE DINUCLEOTIDE BIOSYNTHESIS ADAPTER PROTEIN"/>
    <property type="match status" value="1"/>
</dbReference>
<reference evidence="2" key="1">
    <citation type="submission" date="2018-07" db="EMBL/GenBank/DDBJ databases">
        <authorList>
            <consortium name="Genoscope - CEA"/>
            <person name="William W."/>
        </authorList>
    </citation>
    <scope>NUCLEOTIDE SEQUENCE</scope>
    <source>
        <strain evidence="2">IK1</strain>
    </source>
</reference>
<evidence type="ECO:0000259" key="1">
    <source>
        <dbReference type="Pfam" id="PF03205"/>
    </source>
</evidence>
<protein>
    <submittedName>
        <fullName evidence="2">Molybdopterin-guanine dinucleotide biosynthesis protein B</fullName>
    </submittedName>
</protein>
<dbReference type="GO" id="GO:0005525">
    <property type="term" value="F:GTP binding"/>
    <property type="evidence" value="ECO:0007669"/>
    <property type="project" value="InterPro"/>
</dbReference>
<dbReference type="EMBL" id="UPXX01000032">
    <property type="protein sequence ID" value="VBB46985.1"/>
    <property type="molecule type" value="Genomic_DNA"/>
</dbReference>
<dbReference type="CDD" id="cd03116">
    <property type="entry name" value="MobB"/>
    <property type="match status" value="1"/>
</dbReference>
<gene>
    <name evidence="2" type="primary">mobB</name>
    <name evidence="2" type="ORF">TRIP_B50067</name>
</gene>
<organism evidence="2">
    <name type="scientific">Uncultured Desulfatiglans sp</name>
    <dbReference type="NCBI Taxonomy" id="1748965"/>
    <lineage>
        <taxon>Bacteria</taxon>
        <taxon>Pseudomonadati</taxon>
        <taxon>Thermodesulfobacteriota</taxon>
        <taxon>Desulfobacteria</taxon>
        <taxon>Desulfatiglandales</taxon>
        <taxon>Desulfatiglandaceae</taxon>
        <taxon>Desulfatiglans</taxon>
        <taxon>environmental samples</taxon>
    </lineage>
</organism>
<dbReference type="InterPro" id="IPR052539">
    <property type="entry name" value="MGD_biosynthesis_adapter"/>
</dbReference>
<dbReference type="GO" id="GO:0006777">
    <property type="term" value="P:Mo-molybdopterin cofactor biosynthetic process"/>
    <property type="evidence" value="ECO:0007669"/>
    <property type="project" value="InterPro"/>
</dbReference>
<feature type="domain" description="Molybdopterin-guanine dinucleotide biosynthesis protein B (MobB)" evidence="1">
    <location>
        <begin position="10"/>
        <end position="141"/>
    </location>
</feature>
<dbReference type="InterPro" id="IPR004435">
    <property type="entry name" value="MobB_dom"/>
</dbReference>
<name>A0A653AGG1_UNCDX</name>
<dbReference type="NCBIfam" id="TIGR00176">
    <property type="entry name" value="mobB"/>
    <property type="match status" value="1"/>
</dbReference>
<accession>A0A653AGG1</accession>
<dbReference type="PANTHER" id="PTHR40072">
    <property type="entry name" value="MOLYBDOPTERIN-GUANINE DINUCLEOTIDE BIOSYNTHESIS ADAPTER PROTEIN-RELATED"/>
    <property type="match status" value="1"/>
</dbReference>
<sequence length="173" mass="18855">MPETIAAPPVVAFVGWSDSGKTTFIEKLIPVLVKSGLRVGTVKHHKGGFEMDRAGKDSWRHKQAGAAATLVSSPVRIGMVQDVDHDYTLDELLPFFRNVDLVLAEGYKHEAEKKIEVFRPLSAESQPLCANDPHLIALVSDLPLDLGVPRFGLEDAGAVAQFLAAFFDVTPHK</sequence>
<evidence type="ECO:0000313" key="2">
    <source>
        <dbReference type="EMBL" id="VBB46985.1"/>
    </source>
</evidence>